<evidence type="ECO:0000256" key="17">
    <source>
        <dbReference type="SAM" id="Phobius"/>
    </source>
</evidence>
<dbReference type="InterPro" id="IPR000626">
    <property type="entry name" value="Ubiquitin-like_dom"/>
</dbReference>
<evidence type="ECO:0000256" key="11">
    <source>
        <dbReference type="ARBA" id="ARBA00023002"/>
    </source>
</evidence>
<evidence type="ECO:0000256" key="6">
    <source>
        <dbReference type="ARBA" id="ARBA00022692"/>
    </source>
</evidence>
<evidence type="ECO:0000256" key="10">
    <source>
        <dbReference type="ARBA" id="ARBA00022989"/>
    </source>
</evidence>
<comment type="subcellular location">
    <subcellularLocation>
        <location evidence="1">Endoplasmic reticulum membrane</location>
        <topology evidence="1">Multi-pass membrane protein</topology>
    </subcellularLocation>
</comment>
<keyword evidence="13 17" id="KW-0472">Membrane</keyword>
<dbReference type="Proteomes" id="UP000277928">
    <property type="component" value="Unassembled WGS sequence"/>
</dbReference>
<comment type="catalytic activity">
    <reaction evidence="15">
        <text>a very-long-chain 2,3-saturated fatty acyl-CoA + NADP(+) = a very-long-chain (2E)-enoyl-CoA + NADPH + H(+)</text>
        <dbReference type="Rhea" id="RHEA:14473"/>
        <dbReference type="ChEBI" id="CHEBI:15378"/>
        <dbReference type="ChEBI" id="CHEBI:57783"/>
        <dbReference type="ChEBI" id="CHEBI:58349"/>
        <dbReference type="ChEBI" id="CHEBI:83724"/>
        <dbReference type="ChEBI" id="CHEBI:83728"/>
        <dbReference type="EC" id="1.3.1.93"/>
    </reaction>
</comment>
<gene>
    <name evidence="19" type="ORF">NLS_LOCUS38</name>
</gene>
<keyword evidence="20" id="KW-1185">Reference proteome</keyword>
<dbReference type="EC" id="1.3.1.93" evidence="4"/>
<dbReference type="InterPro" id="IPR001104">
    <property type="entry name" value="3-oxo-5_a-steroid_4-DH_C"/>
</dbReference>
<evidence type="ECO:0000256" key="5">
    <source>
        <dbReference type="ARBA" id="ARBA00022516"/>
    </source>
</evidence>
<dbReference type="InterPro" id="IPR049127">
    <property type="entry name" value="TECR-like_N"/>
</dbReference>
<dbReference type="STRING" id="42156.A0A3P6RZ10"/>
<comment type="pathway">
    <text evidence="2">Lipid metabolism; fatty acid biosynthesis.</text>
</comment>
<evidence type="ECO:0000256" key="7">
    <source>
        <dbReference type="ARBA" id="ARBA00022824"/>
    </source>
</evidence>
<dbReference type="GO" id="GO:0005789">
    <property type="term" value="C:endoplasmic reticulum membrane"/>
    <property type="evidence" value="ECO:0007669"/>
    <property type="project" value="UniProtKB-SubCell"/>
</dbReference>
<evidence type="ECO:0000256" key="4">
    <source>
        <dbReference type="ARBA" id="ARBA00012530"/>
    </source>
</evidence>
<feature type="domain" description="Ubiquitin-like" evidence="18">
    <location>
        <begin position="23"/>
        <end position="70"/>
    </location>
</feature>
<evidence type="ECO:0000256" key="8">
    <source>
        <dbReference type="ARBA" id="ARBA00022832"/>
    </source>
</evidence>
<dbReference type="EMBL" id="UYRX01000001">
    <property type="protein sequence ID" value="VDK67136.1"/>
    <property type="molecule type" value="Genomic_DNA"/>
</dbReference>
<dbReference type="OMA" id="ATMPIFN"/>
<keyword evidence="11" id="KW-0560">Oxidoreductase</keyword>
<dbReference type="InterPro" id="IPR039357">
    <property type="entry name" value="SRD5A/TECR"/>
</dbReference>
<accession>A0A3P6RZ10</accession>
<name>A0A3P6RZ10_LITSI</name>
<keyword evidence="10 17" id="KW-1133">Transmembrane helix</keyword>
<evidence type="ECO:0000256" key="15">
    <source>
        <dbReference type="ARBA" id="ARBA00051495"/>
    </source>
</evidence>
<dbReference type="GO" id="GO:0042761">
    <property type="term" value="P:very long-chain fatty acid biosynthetic process"/>
    <property type="evidence" value="ECO:0007669"/>
    <property type="project" value="TreeGrafter"/>
</dbReference>
<dbReference type="FunFam" id="1.20.120.1630:FF:000010">
    <property type="entry name" value="Steroid alpha reductase family protein"/>
    <property type="match status" value="1"/>
</dbReference>
<evidence type="ECO:0000259" key="18">
    <source>
        <dbReference type="PROSITE" id="PS50053"/>
    </source>
</evidence>
<dbReference type="PANTHER" id="PTHR10556">
    <property type="entry name" value="3-OXO-5-ALPHA-STEROID 4-DEHYDROGENASE"/>
    <property type="match status" value="1"/>
</dbReference>
<dbReference type="OrthoDB" id="540503at2759"/>
<feature type="transmembrane region" description="Helical" evidence="17">
    <location>
        <begin position="191"/>
        <end position="215"/>
    </location>
</feature>
<dbReference type="Gene3D" id="1.20.120.1630">
    <property type="match status" value="1"/>
</dbReference>
<evidence type="ECO:0000256" key="3">
    <source>
        <dbReference type="ARBA" id="ARBA00007742"/>
    </source>
</evidence>
<dbReference type="Gene3D" id="3.10.20.90">
    <property type="entry name" value="Phosphatidylinositol 3-kinase Catalytic Subunit, Chain A, domain 1"/>
    <property type="match status" value="1"/>
</dbReference>
<keyword evidence="5" id="KW-0444">Lipid biosynthesis</keyword>
<keyword evidence="6 17" id="KW-0812">Transmembrane</keyword>
<dbReference type="PANTHER" id="PTHR10556:SF28">
    <property type="entry name" value="VERY-LONG-CHAIN ENOYL-COA REDUCTASE"/>
    <property type="match status" value="1"/>
</dbReference>
<reference evidence="19 20" key="1">
    <citation type="submission" date="2018-08" db="EMBL/GenBank/DDBJ databases">
        <authorList>
            <person name="Laetsch R D."/>
            <person name="Stevens L."/>
            <person name="Kumar S."/>
            <person name="Blaxter L. M."/>
        </authorList>
    </citation>
    <scope>NUCLEOTIDE SEQUENCE [LARGE SCALE GENOMIC DNA]</scope>
</reference>
<evidence type="ECO:0000256" key="16">
    <source>
        <dbReference type="ARBA" id="ARBA00058640"/>
    </source>
</evidence>
<keyword evidence="7" id="KW-0256">Endoplasmic reticulum</keyword>
<keyword evidence="14" id="KW-0275">Fatty acid biosynthesis</keyword>
<evidence type="ECO:0000256" key="13">
    <source>
        <dbReference type="ARBA" id="ARBA00023136"/>
    </source>
</evidence>
<protein>
    <recommendedName>
        <fullName evidence="4">very-long-chain enoyl-CoA reductase</fullName>
        <ecNumber evidence="4">1.3.1.93</ecNumber>
    </recommendedName>
</protein>
<evidence type="ECO:0000256" key="1">
    <source>
        <dbReference type="ARBA" id="ARBA00004477"/>
    </source>
</evidence>
<keyword evidence="8" id="KW-0276">Fatty acid metabolism</keyword>
<evidence type="ECO:0000313" key="20">
    <source>
        <dbReference type="Proteomes" id="UP000277928"/>
    </source>
</evidence>
<evidence type="ECO:0000256" key="2">
    <source>
        <dbReference type="ARBA" id="ARBA00005194"/>
    </source>
</evidence>
<comment type="similarity">
    <text evidence="3">Belongs to the steroid 5-alpha reductase family.</text>
</comment>
<dbReference type="Pfam" id="PF21696">
    <property type="entry name" value="TECR_N"/>
    <property type="match status" value="1"/>
</dbReference>
<keyword evidence="12" id="KW-0443">Lipid metabolism</keyword>
<sequence length="308" mass="35699">MAPIAVEIFDAKSTSRSVACLENISCDESIMAIKRRLSQKLSLPINQIALRLDAKGMNLKDNLIVQDLNLPSMNAHLYIRNLGPQIGWKTVFLLEYLGPLLIYPIFYLRPIEVYGSDTSQYPMSYGVKFALVCWTFHYAKRLLETQFVHRFSNETMPLRNIFKNCGYYWTFAGFISYFINHPLYTPPYFGFVQVTIGLIGFFICEFGNLSIHLLLRNLRPPGTKVRKIPIPDASPMTLMFNFVSCPNYTYEVGSWLSFSCMTQSLPALIFTFAGFYQMVVWAKDKHRSYLREFPNYPKRRRAIIPFVF</sequence>
<dbReference type="PROSITE" id="PS50053">
    <property type="entry name" value="UBIQUITIN_2"/>
    <property type="match status" value="1"/>
</dbReference>
<dbReference type="GO" id="GO:0102758">
    <property type="term" value="F:very-long-chain enoyl-CoA reductase activity"/>
    <property type="evidence" value="ECO:0007669"/>
    <property type="project" value="UniProtKB-EC"/>
</dbReference>
<dbReference type="PROSITE" id="PS50244">
    <property type="entry name" value="S5A_REDUCTASE"/>
    <property type="match status" value="1"/>
</dbReference>
<feature type="transmembrane region" description="Helical" evidence="17">
    <location>
        <begin position="160"/>
        <end position="179"/>
    </location>
</feature>
<dbReference type="Pfam" id="PF02544">
    <property type="entry name" value="Steroid_dh"/>
    <property type="match status" value="1"/>
</dbReference>
<evidence type="ECO:0000256" key="14">
    <source>
        <dbReference type="ARBA" id="ARBA00023160"/>
    </source>
</evidence>
<evidence type="ECO:0000256" key="12">
    <source>
        <dbReference type="ARBA" id="ARBA00023098"/>
    </source>
</evidence>
<comment type="function">
    <text evidence="16">Catalyzes the last of the four reactions of the long-chain fatty acids elongation cycle. This endoplasmic reticulum-bound enzymatic process, allows the addition of 2 carbons to the chain of long- and very long-chain fatty acids/VLCFAs per cycle. This enzyme reduces the trans-2,3-enoyl-CoA fatty acid intermediate to an acyl-CoA that can be further elongated by entering a new cycle of elongation. Thereby, it participates in the production of VLCFAs of different chain lengths that are involved in multiple biological processes as precursors of membrane lipids and lipid mediators.</text>
</comment>
<evidence type="ECO:0000256" key="9">
    <source>
        <dbReference type="ARBA" id="ARBA00022857"/>
    </source>
</evidence>
<evidence type="ECO:0000313" key="19">
    <source>
        <dbReference type="EMBL" id="VDK67136.1"/>
    </source>
</evidence>
<dbReference type="AlphaFoldDB" id="A0A3P6RZ10"/>
<organism evidence="19 20">
    <name type="scientific">Litomosoides sigmodontis</name>
    <name type="common">Filarial nematode worm</name>
    <dbReference type="NCBI Taxonomy" id="42156"/>
    <lineage>
        <taxon>Eukaryota</taxon>
        <taxon>Metazoa</taxon>
        <taxon>Ecdysozoa</taxon>
        <taxon>Nematoda</taxon>
        <taxon>Chromadorea</taxon>
        <taxon>Rhabditida</taxon>
        <taxon>Spirurina</taxon>
        <taxon>Spiruromorpha</taxon>
        <taxon>Filarioidea</taxon>
        <taxon>Onchocercidae</taxon>
        <taxon>Litomosoides</taxon>
    </lineage>
</organism>
<keyword evidence="9" id="KW-0521">NADP</keyword>
<proteinExistence type="inferred from homology"/>